<feature type="transmembrane region" description="Helical" evidence="1">
    <location>
        <begin position="326"/>
        <end position="346"/>
    </location>
</feature>
<sequence>MASEQLADASQKVLKQITSLYESGLNAGGDGKAAAGGIGLLSIANHPALGLGKEIRKPRKKMSVMIIGNHSAGKSSFINWYIGERVCKTGVAIETRGFIFCTSGRRRETLTGDATVRYFDHLADFAAFEGLLPNLFTEVSTSLERSFACVDFVDSPGLVDGDMKYPFPVEDSICWLADHVDLILVFLDPIGQATCRRVLGLVERLNQGSHVEKIHYFMSKADEVESESDRQRVLIQITQNLATRIRNSHAFNLPTFYLPHDDDLPCTIPNAIEDVCKTIDKTIDQTVQKNLRQLRADCDRVISRISEVEVTDAANREANTARTLRGLGLSVATLGALAALATLLAIRAAGALCEPGAPGGACASDAAQRLLLRDAWVEPAFAPLVAAALAAALLLAAAAKVVWRHAPVLSKREQRRLEEFREVARAVARANEALYEAYFSTIASREER</sequence>
<dbReference type="EMBL" id="KK100830">
    <property type="protein sequence ID" value="KIZ03545.1"/>
    <property type="molecule type" value="Genomic_DNA"/>
</dbReference>
<keyword evidence="1" id="KW-0812">Transmembrane</keyword>
<dbReference type="OrthoDB" id="1716625at2759"/>
<feature type="transmembrane region" description="Helical" evidence="1">
    <location>
        <begin position="33"/>
        <end position="52"/>
    </location>
</feature>
<dbReference type="Gene3D" id="3.40.50.300">
    <property type="entry name" value="P-loop containing nucleotide triphosphate hydrolases"/>
    <property type="match status" value="1"/>
</dbReference>
<keyword evidence="4" id="KW-1185">Reference proteome</keyword>
<dbReference type="SUPFAM" id="SSF52540">
    <property type="entry name" value="P-loop containing nucleoside triphosphate hydrolases"/>
    <property type="match status" value="1"/>
</dbReference>
<dbReference type="InterPro" id="IPR045063">
    <property type="entry name" value="Dynamin_N"/>
</dbReference>
<dbReference type="AlphaFoldDB" id="A0A0D2MKU4"/>
<organism evidence="3 4">
    <name type="scientific">Monoraphidium neglectum</name>
    <dbReference type="NCBI Taxonomy" id="145388"/>
    <lineage>
        <taxon>Eukaryota</taxon>
        <taxon>Viridiplantae</taxon>
        <taxon>Chlorophyta</taxon>
        <taxon>core chlorophytes</taxon>
        <taxon>Chlorophyceae</taxon>
        <taxon>CS clade</taxon>
        <taxon>Sphaeropleales</taxon>
        <taxon>Selenastraceae</taxon>
        <taxon>Monoraphidium</taxon>
    </lineage>
</organism>
<dbReference type="GO" id="GO:0043024">
    <property type="term" value="F:ribosomal small subunit binding"/>
    <property type="evidence" value="ECO:0007669"/>
    <property type="project" value="TreeGrafter"/>
</dbReference>
<evidence type="ECO:0000313" key="4">
    <source>
        <dbReference type="Proteomes" id="UP000054498"/>
    </source>
</evidence>
<feature type="domain" description="Dynamin N-terminal" evidence="2">
    <location>
        <begin position="64"/>
        <end position="134"/>
    </location>
</feature>
<dbReference type="STRING" id="145388.A0A0D2MKU4"/>
<keyword evidence="1" id="KW-1133">Transmembrane helix</keyword>
<reference evidence="3 4" key="1">
    <citation type="journal article" date="2013" name="BMC Genomics">
        <title>Reconstruction of the lipid metabolism for the microalga Monoraphidium neglectum from its genome sequence reveals characteristics suitable for biofuel production.</title>
        <authorList>
            <person name="Bogen C."/>
            <person name="Al-Dilaimi A."/>
            <person name="Albersmeier A."/>
            <person name="Wichmann J."/>
            <person name="Grundmann M."/>
            <person name="Rupp O."/>
            <person name="Lauersen K.J."/>
            <person name="Blifernez-Klassen O."/>
            <person name="Kalinowski J."/>
            <person name="Goesmann A."/>
            <person name="Mussgnug J.H."/>
            <person name="Kruse O."/>
        </authorList>
    </citation>
    <scope>NUCLEOTIDE SEQUENCE [LARGE SCALE GENOMIC DNA]</scope>
    <source>
        <strain evidence="3 4">SAG 48.87</strain>
    </source>
</reference>
<accession>A0A0D2MKU4</accession>
<evidence type="ECO:0000259" key="2">
    <source>
        <dbReference type="Pfam" id="PF00350"/>
    </source>
</evidence>
<dbReference type="GO" id="GO:0019843">
    <property type="term" value="F:rRNA binding"/>
    <property type="evidence" value="ECO:0007669"/>
    <property type="project" value="TreeGrafter"/>
</dbReference>
<dbReference type="GO" id="GO:0000028">
    <property type="term" value="P:ribosomal small subunit assembly"/>
    <property type="evidence" value="ECO:0007669"/>
    <property type="project" value="TreeGrafter"/>
</dbReference>
<feature type="transmembrane region" description="Helical" evidence="1">
    <location>
        <begin position="380"/>
        <end position="403"/>
    </location>
</feature>
<protein>
    <recommendedName>
        <fullName evidence="2">Dynamin N-terminal domain-containing protein</fullName>
    </recommendedName>
</protein>
<dbReference type="RefSeq" id="XP_013902564.1">
    <property type="nucleotide sequence ID" value="XM_014047110.1"/>
</dbReference>
<dbReference type="Pfam" id="PF00350">
    <property type="entry name" value="Dynamin_N"/>
    <property type="match status" value="1"/>
</dbReference>
<dbReference type="InterPro" id="IPR027417">
    <property type="entry name" value="P-loop_NTPase"/>
</dbReference>
<dbReference type="PANTHER" id="PTHR42698">
    <property type="entry name" value="GTPASE ERA"/>
    <property type="match status" value="1"/>
</dbReference>
<name>A0A0D2MKU4_9CHLO</name>
<dbReference type="InterPro" id="IPR005662">
    <property type="entry name" value="GTPase_Era-like"/>
</dbReference>
<proteinExistence type="predicted"/>
<evidence type="ECO:0000256" key="1">
    <source>
        <dbReference type="SAM" id="Phobius"/>
    </source>
</evidence>
<keyword evidence="1" id="KW-0472">Membrane</keyword>
<dbReference type="GeneID" id="25737287"/>
<dbReference type="KEGG" id="mng:MNEG_4410"/>
<dbReference type="PANTHER" id="PTHR42698:SF2">
    <property type="entry name" value="GTPASE ERA-LIKE, CHLOROPLASTIC"/>
    <property type="match status" value="1"/>
</dbReference>
<dbReference type="Proteomes" id="UP000054498">
    <property type="component" value="Unassembled WGS sequence"/>
</dbReference>
<gene>
    <name evidence="3" type="ORF">MNEG_4410</name>
</gene>
<dbReference type="GO" id="GO:0005525">
    <property type="term" value="F:GTP binding"/>
    <property type="evidence" value="ECO:0007669"/>
    <property type="project" value="InterPro"/>
</dbReference>
<evidence type="ECO:0000313" key="3">
    <source>
        <dbReference type="EMBL" id="KIZ03545.1"/>
    </source>
</evidence>